<dbReference type="KEGG" id="src:M271_26715"/>
<name>A0A0A0NHY4_STRRN</name>
<evidence type="ECO:0000313" key="2">
    <source>
        <dbReference type="EMBL" id="RLV80087.1"/>
    </source>
</evidence>
<accession>A0A0A0NHY4</accession>
<reference evidence="2 3" key="1">
    <citation type="journal article" date="2018" name="J. Biol. Chem.">
        <title>Discovery of the actinoplanic acid pathway in Streptomyces rapamycinicus reveals a genetically conserved synergism with rapamycin.</title>
        <authorList>
            <person name="Mrak P."/>
            <person name="Krastel P."/>
            <person name="Pivk Lukancic P."/>
            <person name="Tao J."/>
            <person name="Pistorius D."/>
            <person name="Moore C.M."/>
        </authorList>
    </citation>
    <scope>NUCLEOTIDE SEQUENCE [LARGE SCALE GENOMIC DNA]</scope>
    <source>
        <strain evidence="2 3">NRRL 5491</strain>
    </source>
</reference>
<sequence>MAAIPQDILDRIRALERQVRELSGRAQMRPALNRITNGRVTIAEGGSLEVLAPDGTGLFGVGQFGSFWNHPDGTPQQGVIMQREDGTTAFTIRASPSAQTGGAGTQAVSIWDRTGHIVIGDDTTSGRGIGSPALPMSFQPLPAGGQSITSSSFQNCWFASIQAHNPVATVQLEFGAAPGSTCEVKVQYRLASESGWTDIDTDSVSAASSAPNPVYKTAWYTFPLDRAEFEQLVFVRIQARQKSGTDGVLCNCLGGYTRRTYAASEIPAPPAAVAPMFAARVAEEDGPGQGVEAPVQPPPFPAPVPFPEPEPAPPAPAAEPGLHPIDE</sequence>
<evidence type="ECO:0000313" key="3">
    <source>
        <dbReference type="Proteomes" id="UP000281594"/>
    </source>
</evidence>
<protein>
    <submittedName>
        <fullName evidence="2">Uncharacterized protein</fullName>
    </submittedName>
</protein>
<organism evidence="2 3">
    <name type="scientific">Streptomyces rapamycinicus (strain ATCC 29253 / DSM 41530 / NRRL 5491 / AYB-994)</name>
    <name type="common">Streptomyces hygroscopicus (strain ATCC 29253)</name>
    <dbReference type="NCBI Taxonomy" id="1343740"/>
    <lineage>
        <taxon>Bacteria</taxon>
        <taxon>Bacillati</taxon>
        <taxon>Actinomycetota</taxon>
        <taxon>Actinomycetes</taxon>
        <taxon>Kitasatosporales</taxon>
        <taxon>Streptomycetaceae</taxon>
        <taxon>Streptomyces</taxon>
        <taxon>Streptomyces violaceusniger group</taxon>
    </lineage>
</organism>
<comment type="caution">
    <text evidence="2">The sequence shown here is derived from an EMBL/GenBank/DDBJ whole genome shotgun (WGS) entry which is preliminary data.</text>
</comment>
<dbReference type="Proteomes" id="UP000281594">
    <property type="component" value="Unassembled WGS sequence"/>
</dbReference>
<evidence type="ECO:0000256" key="1">
    <source>
        <dbReference type="SAM" id="MobiDB-lite"/>
    </source>
</evidence>
<dbReference type="STRING" id="1343740.M271_26715"/>
<dbReference type="eggNOG" id="ENOG5033FIQ">
    <property type="taxonomic scope" value="Bacteria"/>
</dbReference>
<dbReference type="AlphaFoldDB" id="A0A0A0NHY4"/>
<dbReference type="HOGENOM" id="CLU_1057325_0_0_11"/>
<feature type="compositionally biased region" description="Pro residues" evidence="1">
    <location>
        <begin position="295"/>
        <end position="317"/>
    </location>
</feature>
<proteinExistence type="predicted"/>
<dbReference type="EMBL" id="QYCY01000001">
    <property type="protein sequence ID" value="RLV80087.1"/>
    <property type="molecule type" value="Genomic_DNA"/>
</dbReference>
<gene>
    <name evidence="2" type="ORF">D3C57_116920</name>
</gene>
<dbReference type="RefSeq" id="WP_020870269.1">
    <property type="nucleotide sequence ID" value="NC_022785.1"/>
</dbReference>
<feature type="region of interest" description="Disordered" evidence="1">
    <location>
        <begin position="282"/>
        <end position="327"/>
    </location>
</feature>